<feature type="region of interest" description="Disordered" evidence="1">
    <location>
        <begin position="1"/>
        <end position="93"/>
    </location>
</feature>
<protein>
    <submittedName>
        <fullName evidence="2">Uncharacterized protein</fullName>
    </submittedName>
</protein>
<name>M8BQ44_AEGTA</name>
<dbReference type="EnsemblPlants" id="EMT05092">
    <property type="protein sequence ID" value="EMT05092"/>
    <property type="gene ID" value="F775_03839"/>
</dbReference>
<evidence type="ECO:0000256" key="1">
    <source>
        <dbReference type="SAM" id="MobiDB-lite"/>
    </source>
</evidence>
<sequence>MAPPQPGGSDRRPPPLGLHGLSRVAFQPRSPPPGAVPPPPPLGLIGRASMPTFSIGTARSEPHPPPTTSPLRRVGLARPSRPPAPNGAGSSNWSVSIGRAVAGSGEMVRSSFVGFSLVNGGGGISFGSGGSESMGFTFSSGAGGIRIRDGSSRAATIEGTGFGLAGQNGQEMTNGDTPTIGYRGVGYNPNFAHADEYPPSQEHVQIQKEPIDLSKHLLIIFVCFSNIQYFSHLIILSNAFRCYVEQGDKNALPYR</sequence>
<organism evidence="2">
    <name type="scientific">Aegilops tauschii</name>
    <name type="common">Tausch's goatgrass</name>
    <name type="synonym">Aegilops squarrosa</name>
    <dbReference type="NCBI Taxonomy" id="37682"/>
    <lineage>
        <taxon>Eukaryota</taxon>
        <taxon>Viridiplantae</taxon>
        <taxon>Streptophyta</taxon>
        <taxon>Embryophyta</taxon>
        <taxon>Tracheophyta</taxon>
        <taxon>Spermatophyta</taxon>
        <taxon>Magnoliopsida</taxon>
        <taxon>Liliopsida</taxon>
        <taxon>Poales</taxon>
        <taxon>Poaceae</taxon>
        <taxon>BOP clade</taxon>
        <taxon>Pooideae</taxon>
        <taxon>Triticodae</taxon>
        <taxon>Triticeae</taxon>
        <taxon>Triticinae</taxon>
        <taxon>Aegilops</taxon>
    </lineage>
</organism>
<proteinExistence type="predicted"/>
<dbReference type="AlphaFoldDB" id="M8BQ44"/>
<accession>M8BQ44</accession>
<feature type="compositionally biased region" description="Pro residues" evidence="1">
    <location>
        <begin position="29"/>
        <end position="42"/>
    </location>
</feature>
<reference evidence="2" key="1">
    <citation type="submission" date="2015-06" db="UniProtKB">
        <authorList>
            <consortium name="EnsemblPlants"/>
        </authorList>
    </citation>
    <scope>IDENTIFICATION</scope>
</reference>
<evidence type="ECO:0000313" key="2">
    <source>
        <dbReference type="EnsemblPlants" id="EMT05092"/>
    </source>
</evidence>